<dbReference type="Pfam" id="PF01052">
    <property type="entry name" value="FliMN_C"/>
    <property type="match status" value="1"/>
</dbReference>
<dbReference type="Pfam" id="PF02154">
    <property type="entry name" value="FliM"/>
    <property type="match status" value="1"/>
</dbReference>
<comment type="subcellular location">
    <subcellularLocation>
        <location evidence="1">Bacterial flagellum basal body</location>
    </subcellularLocation>
    <subcellularLocation>
        <location evidence="2">Cell membrane</location>
        <topology evidence="2">Peripheral membrane protein</topology>
    </subcellularLocation>
</comment>
<dbReference type="InterPro" id="IPR036429">
    <property type="entry name" value="SpoA-like_sf"/>
</dbReference>
<keyword evidence="7" id="KW-0283">Flagellar rotation</keyword>
<proteinExistence type="inferred from homology"/>
<feature type="domain" description="Flagellar motor switch protein FliN-like C-terminal" evidence="11">
    <location>
        <begin position="229"/>
        <end position="296"/>
    </location>
</feature>
<keyword evidence="12" id="KW-0282">Flagellum</keyword>
<dbReference type="Gene3D" id="3.40.1550.10">
    <property type="entry name" value="CheC-like"/>
    <property type="match status" value="1"/>
</dbReference>
<keyword evidence="12" id="KW-0969">Cilium</keyword>
<dbReference type="AlphaFoldDB" id="A0A0W0TXI9"/>
<sequence>MNNDNPDSLPPEPAEFLSEFSTTLLPLENPKIIGIIEQFITDLQREVTGFLRKKARFEFNAVNVCDPMEVRAIENPAAFASFQIQPEGKYGLLFFAFDFLHHTINLLFGGTPNRNEDIMRGLGKSGQAIARKITEMSLGAFQNALSSHIPVTLECARISDVPGLVLNQLDNTQLFNFSFKATIDGLESRFHIAIPEPLVELLSIPPEPAKATPSEMATPTIDSRKRSELIDSTVTVSAILPSIKIQLKDVLNLKSGDTIPVKDPNEVYLMLNNKRLFRATPGKSNDVRVVKIEEML</sequence>
<evidence type="ECO:0000256" key="9">
    <source>
        <dbReference type="ARBA" id="ARBA00023143"/>
    </source>
</evidence>
<keyword evidence="5" id="KW-1003">Cell membrane</keyword>
<evidence type="ECO:0000256" key="2">
    <source>
        <dbReference type="ARBA" id="ARBA00004202"/>
    </source>
</evidence>
<evidence type="ECO:0000259" key="11">
    <source>
        <dbReference type="Pfam" id="PF01052"/>
    </source>
</evidence>
<dbReference type="GO" id="GO:0005886">
    <property type="term" value="C:plasma membrane"/>
    <property type="evidence" value="ECO:0007669"/>
    <property type="project" value="UniProtKB-SubCell"/>
</dbReference>
<gene>
    <name evidence="12" type="ORF">Lgee_1036</name>
</gene>
<evidence type="ECO:0000256" key="7">
    <source>
        <dbReference type="ARBA" id="ARBA00022779"/>
    </source>
</evidence>
<evidence type="ECO:0000256" key="10">
    <source>
        <dbReference type="ARBA" id="ARBA00025044"/>
    </source>
</evidence>
<dbReference type="STRING" id="45065.Lgee_1036"/>
<evidence type="ECO:0000256" key="4">
    <source>
        <dbReference type="ARBA" id="ARBA00021898"/>
    </source>
</evidence>
<dbReference type="Gene3D" id="2.30.330.10">
    <property type="entry name" value="SpoA-like"/>
    <property type="match status" value="1"/>
</dbReference>
<evidence type="ECO:0000313" key="13">
    <source>
        <dbReference type="Proteomes" id="UP000054785"/>
    </source>
</evidence>
<dbReference type="InterPro" id="IPR001689">
    <property type="entry name" value="Flag_FliM"/>
</dbReference>
<evidence type="ECO:0000313" key="12">
    <source>
        <dbReference type="EMBL" id="KTD00124.1"/>
    </source>
</evidence>
<evidence type="ECO:0000256" key="5">
    <source>
        <dbReference type="ARBA" id="ARBA00022475"/>
    </source>
</evidence>
<dbReference type="InterPro" id="IPR028976">
    <property type="entry name" value="CheC-like_sf"/>
</dbReference>
<dbReference type="SUPFAM" id="SSF101801">
    <property type="entry name" value="Surface presentation of antigens (SPOA)"/>
    <property type="match status" value="1"/>
</dbReference>
<dbReference type="GO" id="GO:0003774">
    <property type="term" value="F:cytoskeletal motor activity"/>
    <property type="evidence" value="ECO:0007669"/>
    <property type="project" value="InterPro"/>
</dbReference>
<dbReference type="PANTHER" id="PTHR30034:SF6">
    <property type="entry name" value="YOP PROTEINS TRANSLOCATION PROTEIN Q"/>
    <property type="match status" value="1"/>
</dbReference>
<evidence type="ECO:0000256" key="6">
    <source>
        <dbReference type="ARBA" id="ARBA00022500"/>
    </source>
</evidence>
<comment type="similarity">
    <text evidence="3">Belongs to the FliM family.</text>
</comment>
<dbReference type="GO" id="GO:0009425">
    <property type="term" value="C:bacterial-type flagellum basal body"/>
    <property type="evidence" value="ECO:0007669"/>
    <property type="project" value="UniProtKB-SubCell"/>
</dbReference>
<evidence type="ECO:0000256" key="8">
    <source>
        <dbReference type="ARBA" id="ARBA00023136"/>
    </source>
</evidence>
<evidence type="ECO:0000256" key="3">
    <source>
        <dbReference type="ARBA" id="ARBA00011049"/>
    </source>
</evidence>
<dbReference type="PANTHER" id="PTHR30034">
    <property type="entry name" value="FLAGELLAR MOTOR SWITCH PROTEIN FLIM"/>
    <property type="match status" value="1"/>
</dbReference>
<keyword evidence="6" id="KW-0145">Chemotaxis</keyword>
<keyword evidence="12" id="KW-0966">Cell projection</keyword>
<dbReference type="GO" id="GO:0050918">
    <property type="term" value="P:positive chemotaxis"/>
    <property type="evidence" value="ECO:0007669"/>
    <property type="project" value="TreeGrafter"/>
</dbReference>
<evidence type="ECO:0000256" key="1">
    <source>
        <dbReference type="ARBA" id="ARBA00004117"/>
    </source>
</evidence>
<comment type="function">
    <text evidence="10">FliM is one of three proteins (FliG, FliN, FliM) that forms the rotor-mounted switch complex (C ring), located at the base of the basal body. This complex interacts with the CheY and CheZ chemotaxis proteins, in addition to contacting components of the motor that determine the direction of flagellar rotation.</text>
</comment>
<organism evidence="12 13">
    <name type="scientific">Legionella geestiana</name>
    <dbReference type="NCBI Taxonomy" id="45065"/>
    <lineage>
        <taxon>Bacteria</taxon>
        <taxon>Pseudomonadati</taxon>
        <taxon>Pseudomonadota</taxon>
        <taxon>Gammaproteobacteria</taxon>
        <taxon>Legionellales</taxon>
        <taxon>Legionellaceae</taxon>
        <taxon>Legionella</taxon>
    </lineage>
</organism>
<comment type="caution">
    <text evidence="12">The sequence shown here is derived from an EMBL/GenBank/DDBJ whole genome shotgun (WGS) entry which is preliminary data.</text>
</comment>
<dbReference type="EMBL" id="LNYC01000037">
    <property type="protein sequence ID" value="KTD00124.1"/>
    <property type="molecule type" value="Genomic_DNA"/>
</dbReference>
<name>A0A0W0TXI9_9GAMM</name>
<reference evidence="12 13" key="1">
    <citation type="submission" date="2015-11" db="EMBL/GenBank/DDBJ databases">
        <title>Genomic analysis of 38 Legionella species identifies large and diverse effector repertoires.</title>
        <authorList>
            <person name="Burstein D."/>
            <person name="Amaro F."/>
            <person name="Zusman T."/>
            <person name="Lifshitz Z."/>
            <person name="Cohen O."/>
            <person name="Gilbert J.A."/>
            <person name="Pupko T."/>
            <person name="Shuman H.A."/>
            <person name="Segal G."/>
        </authorList>
    </citation>
    <scope>NUCLEOTIDE SEQUENCE [LARGE SCALE GENOMIC DNA]</scope>
    <source>
        <strain evidence="12 13">ATCC 49504</strain>
    </source>
</reference>
<accession>A0A0W0TXI9</accession>
<dbReference type="PATRIC" id="fig|45065.4.peg.1110"/>
<keyword evidence="8" id="KW-0472">Membrane</keyword>
<dbReference type="GO" id="GO:0071978">
    <property type="term" value="P:bacterial-type flagellum-dependent swarming motility"/>
    <property type="evidence" value="ECO:0007669"/>
    <property type="project" value="TreeGrafter"/>
</dbReference>
<dbReference type="RefSeq" id="WP_028386915.1">
    <property type="nucleotide sequence ID" value="NZ_CAAAHN010000001.1"/>
</dbReference>
<protein>
    <recommendedName>
        <fullName evidence="4">Flagellar motor switch protein FliM</fullName>
    </recommendedName>
</protein>
<dbReference type="InterPro" id="IPR001543">
    <property type="entry name" value="FliN-like_C"/>
</dbReference>
<dbReference type="Proteomes" id="UP000054785">
    <property type="component" value="Unassembled WGS sequence"/>
</dbReference>
<keyword evidence="13" id="KW-1185">Reference proteome</keyword>
<keyword evidence="9" id="KW-0975">Bacterial flagellum</keyword>